<evidence type="ECO:0000313" key="2">
    <source>
        <dbReference type="WBParaSite" id="SBAD_0001271301-mRNA-1"/>
    </source>
</evidence>
<organism evidence="2">
    <name type="scientific">Soboliphyme baturini</name>
    <dbReference type="NCBI Taxonomy" id="241478"/>
    <lineage>
        <taxon>Eukaryota</taxon>
        <taxon>Metazoa</taxon>
        <taxon>Ecdysozoa</taxon>
        <taxon>Nematoda</taxon>
        <taxon>Enoplea</taxon>
        <taxon>Dorylaimia</taxon>
        <taxon>Dioctophymatida</taxon>
        <taxon>Dioctophymatoidea</taxon>
        <taxon>Soboliphymatidae</taxon>
        <taxon>Soboliphyme</taxon>
    </lineage>
</organism>
<dbReference type="SUPFAM" id="SSF53448">
    <property type="entry name" value="Nucleotide-diphospho-sugar transferases"/>
    <property type="match status" value="1"/>
</dbReference>
<dbReference type="InterPro" id="IPR029044">
    <property type="entry name" value="Nucleotide-diphossugar_trans"/>
</dbReference>
<sequence>MAGGLYAIDKDYFNEMGTYDEEMKIWGGENLEMSFRVSFATHILLVRQSHTKDRYGNAAEKWKSYRALMWDTKVSPHDFPPEGSSSILNTNLVRVAEVWLDEWKHFFYRFSPVKAEIARSVNCSARIELRRRLGCHSFAWYLDNVWPEHFLPRNEIFFGRVG</sequence>
<dbReference type="Gene3D" id="3.90.550.10">
    <property type="entry name" value="Spore Coat Polysaccharide Biosynthesis Protein SpsA, Chain A"/>
    <property type="match status" value="1"/>
</dbReference>
<dbReference type="WBParaSite" id="SBAD_0001271301-mRNA-1">
    <property type="protein sequence ID" value="SBAD_0001271301-mRNA-1"/>
    <property type="gene ID" value="SBAD_0001271301"/>
</dbReference>
<dbReference type="PANTHER" id="PTHR11675">
    <property type="entry name" value="N-ACETYLGALACTOSAMINYLTRANSFERASE"/>
    <property type="match status" value="1"/>
</dbReference>
<dbReference type="GO" id="GO:0006493">
    <property type="term" value="P:protein O-linked glycosylation"/>
    <property type="evidence" value="ECO:0007669"/>
    <property type="project" value="TreeGrafter"/>
</dbReference>
<dbReference type="GO" id="GO:0004653">
    <property type="term" value="F:polypeptide N-acetylgalactosaminyltransferase activity"/>
    <property type="evidence" value="ECO:0007669"/>
    <property type="project" value="TreeGrafter"/>
</dbReference>
<name>A0A183J8V9_9BILA</name>
<protein>
    <submittedName>
        <fullName evidence="2">Glyco_transf_7C domain-containing protein</fullName>
    </submittedName>
</protein>
<proteinExistence type="predicted"/>
<reference evidence="2" key="1">
    <citation type="submission" date="2016-06" db="UniProtKB">
        <authorList>
            <consortium name="WormBaseParasite"/>
        </authorList>
    </citation>
    <scope>IDENTIFICATION</scope>
</reference>
<dbReference type="PANTHER" id="PTHR11675:SF118">
    <property type="entry name" value="POLYPEPTIDE N-ACETYLGALACTOSAMINYLTRANSFERASE 3"/>
    <property type="match status" value="1"/>
</dbReference>
<evidence type="ECO:0000256" key="1">
    <source>
        <dbReference type="ARBA" id="ARBA00023157"/>
    </source>
</evidence>
<accession>A0A183J8V9</accession>
<keyword evidence="1" id="KW-1015">Disulfide bond</keyword>
<dbReference type="GO" id="GO:0005794">
    <property type="term" value="C:Golgi apparatus"/>
    <property type="evidence" value="ECO:0007669"/>
    <property type="project" value="TreeGrafter"/>
</dbReference>
<dbReference type="AlphaFoldDB" id="A0A183J8V9"/>